<evidence type="ECO:0000313" key="10">
    <source>
        <dbReference type="EMBL" id="MEJ8475812.1"/>
    </source>
</evidence>
<dbReference type="PANTHER" id="PTHR23502">
    <property type="entry name" value="MAJOR FACILITATOR SUPERFAMILY"/>
    <property type="match status" value="1"/>
</dbReference>
<evidence type="ECO:0000256" key="3">
    <source>
        <dbReference type="ARBA" id="ARBA00022448"/>
    </source>
</evidence>
<evidence type="ECO:0000256" key="4">
    <source>
        <dbReference type="ARBA" id="ARBA00022475"/>
    </source>
</evidence>
<keyword evidence="3 8" id="KW-0813">Transport</keyword>
<dbReference type="InterPro" id="IPR036259">
    <property type="entry name" value="MFS_trans_sf"/>
</dbReference>
<dbReference type="PRINTS" id="PR01036">
    <property type="entry name" value="TCRTETB"/>
</dbReference>
<protein>
    <recommendedName>
        <fullName evidence="8">Bcr/CflA family efflux transporter</fullName>
    </recommendedName>
</protein>
<evidence type="ECO:0000313" key="11">
    <source>
        <dbReference type="Proteomes" id="UP001385499"/>
    </source>
</evidence>
<dbReference type="CDD" id="cd17320">
    <property type="entry name" value="MFS_MdfA_MDR_like"/>
    <property type="match status" value="1"/>
</dbReference>
<comment type="caution">
    <text evidence="8">Lacks conserved residue(s) required for the propagation of feature annotation.</text>
</comment>
<comment type="caution">
    <text evidence="10">The sequence shown here is derived from an EMBL/GenBank/DDBJ whole genome shotgun (WGS) entry which is preliminary data.</text>
</comment>
<keyword evidence="7 8" id="KW-0472">Membrane</keyword>
<dbReference type="InterPro" id="IPR020846">
    <property type="entry name" value="MFS_dom"/>
</dbReference>
<dbReference type="Gene3D" id="1.20.1720.10">
    <property type="entry name" value="Multidrug resistance protein D"/>
    <property type="match status" value="1"/>
</dbReference>
<dbReference type="RefSeq" id="WP_340276060.1">
    <property type="nucleotide sequence ID" value="NZ_JBAKIA010000013.1"/>
</dbReference>
<feature type="transmembrane region" description="Helical" evidence="8">
    <location>
        <begin position="166"/>
        <end position="187"/>
    </location>
</feature>
<organism evidence="10 11">
    <name type="scientific">Roseibium algae</name>
    <dbReference type="NCBI Taxonomy" id="3123038"/>
    <lineage>
        <taxon>Bacteria</taxon>
        <taxon>Pseudomonadati</taxon>
        <taxon>Pseudomonadota</taxon>
        <taxon>Alphaproteobacteria</taxon>
        <taxon>Hyphomicrobiales</taxon>
        <taxon>Stappiaceae</taxon>
        <taxon>Roseibium</taxon>
    </lineage>
</organism>
<dbReference type="InterPro" id="IPR011701">
    <property type="entry name" value="MFS"/>
</dbReference>
<keyword evidence="6 8" id="KW-1133">Transmembrane helix</keyword>
<feature type="transmembrane region" description="Helical" evidence="8">
    <location>
        <begin position="254"/>
        <end position="272"/>
    </location>
</feature>
<keyword evidence="5 8" id="KW-0812">Transmembrane</keyword>
<evidence type="ECO:0000256" key="5">
    <source>
        <dbReference type="ARBA" id="ARBA00022692"/>
    </source>
</evidence>
<dbReference type="InterPro" id="IPR004812">
    <property type="entry name" value="Efflux_drug-R_Bcr/CmlA"/>
</dbReference>
<dbReference type="Proteomes" id="UP001385499">
    <property type="component" value="Unassembled WGS sequence"/>
</dbReference>
<dbReference type="PANTHER" id="PTHR23502:SF132">
    <property type="entry name" value="POLYAMINE TRANSPORTER 2-RELATED"/>
    <property type="match status" value="1"/>
</dbReference>
<dbReference type="Pfam" id="PF07690">
    <property type="entry name" value="MFS_1"/>
    <property type="match status" value="1"/>
</dbReference>
<evidence type="ECO:0000256" key="8">
    <source>
        <dbReference type="RuleBase" id="RU365088"/>
    </source>
</evidence>
<keyword evidence="4" id="KW-1003">Cell membrane</keyword>
<keyword evidence="11" id="KW-1185">Reference proteome</keyword>
<dbReference type="EMBL" id="JBAKIA010000013">
    <property type="protein sequence ID" value="MEJ8475812.1"/>
    <property type="molecule type" value="Genomic_DNA"/>
</dbReference>
<reference evidence="10 11" key="1">
    <citation type="submission" date="2024-02" db="EMBL/GenBank/DDBJ databases">
        <title>Roseibium algae sp. nov., isolated from marine alga (Grateloupia sp.), showing potential in myo-inositol conversion.</title>
        <authorList>
            <person name="Wang Y."/>
        </authorList>
    </citation>
    <scope>NUCLEOTIDE SEQUENCE [LARGE SCALE GENOMIC DNA]</scope>
    <source>
        <strain evidence="10 11">H3510</strain>
    </source>
</reference>
<evidence type="ECO:0000256" key="6">
    <source>
        <dbReference type="ARBA" id="ARBA00022989"/>
    </source>
</evidence>
<comment type="similarity">
    <text evidence="2 8">Belongs to the major facilitator superfamily. Bcr/CmlA family.</text>
</comment>
<gene>
    <name evidence="10" type="ORF">V6575_17095</name>
</gene>
<evidence type="ECO:0000259" key="9">
    <source>
        <dbReference type="PROSITE" id="PS50850"/>
    </source>
</evidence>
<feature type="transmembrane region" description="Helical" evidence="8">
    <location>
        <begin position="284"/>
        <end position="303"/>
    </location>
</feature>
<keyword evidence="8" id="KW-0997">Cell inner membrane</keyword>
<feature type="transmembrane region" description="Helical" evidence="8">
    <location>
        <begin position="342"/>
        <end position="366"/>
    </location>
</feature>
<evidence type="ECO:0000256" key="2">
    <source>
        <dbReference type="ARBA" id="ARBA00006236"/>
    </source>
</evidence>
<feature type="transmembrane region" description="Helical" evidence="8">
    <location>
        <begin position="49"/>
        <end position="68"/>
    </location>
</feature>
<sequence>MITPAKALMSPRRTTLIGAALVAIGPITMALYTPAMPTLATEFGTTESMIKLTLTVYFIGFAFTQLLCGPLTDAFGRKPITLIFLSLYMVSTVMATLAPDVSSMMIARGLQGVGAAVGVAVSRAIVRDQYTGQQSARIMNTIGTMLALGPAISPTLGGVILDLFSWHEIFFCMIVYGAALIVAVVIFQPETNDHRSIGNIYPSRLATNYMTLLKDVRFLRPSLLLAFTLGNIYAMATVQPFVLIHEVGLTASQFGVGMMAQSLSFITGTLITGRLLKTLDAMKVLPFGLAGMVIASLVMATSLRVFEPSYLSVMIPVGMFAFSVAFILPATFTSAMSDFPQIAGAASAMMGFLQFGGGILGSLIIAAIGDPLLGMAIVIPAMPVFGVALYLLFGLKTPKVIKPAE</sequence>
<comment type="subcellular location">
    <subcellularLocation>
        <location evidence="8">Cell inner membrane</location>
        <topology evidence="8">Multi-pass membrane protein</topology>
    </subcellularLocation>
    <subcellularLocation>
        <location evidence="1">Cell membrane</location>
        <topology evidence="1">Multi-pass membrane protein</topology>
    </subcellularLocation>
</comment>
<feature type="transmembrane region" description="Helical" evidence="8">
    <location>
        <begin position="105"/>
        <end position="126"/>
    </location>
</feature>
<proteinExistence type="inferred from homology"/>
<feature type="transmembrane region" description="Helical" evidence="8">
    <location>
        <begin position="223"/>
        <end position="242"/>
    </location>
</feature>
<evidence type="ECO:0000256" key="7">
    <source>
        <dbReference type="ARBA" id="ARBA00023136"/>
    </source>
</evidence>
<dbReference type="NCBIfam" id="TIGR00710">
    <property type="entry name" value="efflux_Bcr_CflA"/>
    <property type="match status" value="1"/>
</dbReference>
<dbReference type="PROSITE" id="PS50850">
    <property type="entry name" value="MFS"/>
    <property type="match status" value="1"/>
</dbReference>
<accession>A0ABU8TPF6</accession>
<evidence type="ECO:0000256" key="1">
    <source>
        <dbReference type="ARBA" id="ARBA00004651"/>
    </source>
</evidence>
<feature type="transmembrane region" description="Helical" evidence="8">
    <location>
        <begin position="372"/>
        <end position="393"/>
    </location>
</feature>
<feature type="domain" description="Major facilitator superfamily (MFS) profile" evidence="9">
    <location>
        <begin position="14"/>
        <end position="398"/>
    </location>
</feature>
<name>A0ABU8TPF6_9HYPH</name>
<feature type="transmembrane region" description="Helical" evidence="8">
    <location>
        <begin position="309"/>
        <end position="330"/>
    </location>
</feature>
<dbReference type="SUPFAM" id="SSF103473">
    <property type="entry name" value="MFS general substrate transporter"/>
    <property type="match status" value="1"/>
</dbReference>
<feature type="transmembrane region" description="Helical" evidence="8">
    <location>
        <begin position="138"/>
        <end position="160"/>
    </location>
</feature>
<feature type="transmembrane region" description="Helical" evidence="8">
    <location>
        <begin position="80"/>
        <end position="99"/>
    </location>
</feature>